<dbReference type="EMBL" id="CP165727">
    <property type="protein sequence ID" value="XDV69197.1"/>
    <property type="molecule type" value="Genomic_DNA"/>
</dbReference>
<dbReference type="RefSeq" id="WP_369777799.1">
    <property type="nucleotide sequence ID" value="NZ_CP165727.1"/>
</dbReference>
<reference evidence="2" key="1">
    <citation type="submission" date="2024-08" db="EMBL/GenBank/DDBJ databases">
        <authorList>
            <person name="Yu S.T."/>
        </authorList>
    </citation>
    <scope>NUCLEOTIDE SEQUENCE</scope>
    <source>
        <strain evidence="2">R33</strain>
    </source>
</reference>
<proteinExistence type="predicted"/>
<gene>
    <name evidence="2" type="ORF">AB5J51_13870</name>
</gene>
<organism evidence="2">
    <name type="scientific">Streptomyces sp. R33</name>
    <dbReference type="NCBI Taxonomy" id="3238629"/>
    <lineage>
        <taxon>Bacteria</taxon>
        <taxon>Bacillati</taxon>
        <taxon>Actinomycetota</taxon>
        <taxon>Actinomycetes</taxon>
        <taxon>Kitasatosporales</taxon>
        <taxon>Streptomycetaceae</taxon>
        <taxon>Streptomyces</taxon>
    </lineage>
</organism>
<accession>A0AB39YH03</accession>
<name>A0AB39YH03_9ACTN</name>
<feature type="region of interest" description="Disordered" evidence="1">
    <location>
        <begin position="1"/>
        <end position="41"/>
    </location>
</feature>
<sequence>MIQQVATGSGASNQSNGAQANGAGFTAIGQSNDSFVFNPVP</sequence>
<dbReference type="AlphaFoldDB" id="A0AB39YH03"/>
<evidence type="ECO:0000256" key="1">
    <source>
        <dbReference type="SAM" id="MobiDB-lite"/>
    </source>
</evidence>
<feature type="compositionally biased region" description="Polar residues" evidence="1">
    <location>
        <begin position="1"/>
        <end position="19"/>
    </location>
</feature>
<evidence type="ECO:0000313" key="2">
    <source>
        <dbReference type="EMBL" id="XDV69197.1"/>
    </source>
</evidence>
<protein>
    <submittedName>
        <fullName evidence="2">Uncharacterized protein</fullName>
    </submittedName>
</protein>